<sequence length="245" mass="27655">MATVADPNWNPSRDAFLNSVLEQLLGARREIETFRKRVDSAETERANCCCQRVDLTIGFPDQLGMQPHEWQTDLTIRLQTAETGFSKAREECNNVKESLTAANAEMAFVKKRNQQLEFELFEVRTHLEQGHLPTDLKNNYAAQVFSDNAATLNMDSNITGHWPLDGRSLSEFLATIQAQDAEIKALRETVNKERSVNNQLEQKLAAVVSEMKHTGKTVLETINKITCNGKSKSQSWSGKRSYPSH</sequence>
<dbReference type="EMBL" id="JAUEPU010000001">
    <property type="protein sequence ID" value="KAK0506073.1"/>
    <property type="molecule type" value="Genomic_DNA"/>
</dbReference>
<keyword evidence="1" id="KW-0175">Coiled coil</keyword>
<proteinExistence type="predicted"/>
<evidence type="ECO:0000313" key="3">
    <source>
        <dbReference type="Proteomes" id="UP001175228"/>
    </source>
</evidence>
<gene>
    <name evidence="2" type="ORF">EDD18DRAFT_16194</name>
</gene>
<feature type="coiled-coil region" evidence="1">
    <location>
        <begin position="169"/>
        <end position="203"/>
    </location>
</feature>
<name>A0AA39QN86_9AGAR</name>
<accession>A0AA39QN86</accession>
<protein>
    <submittedName>
        <fullName evidence="2">Uncharacterized protein</fullName>
    </submittedName>
</protein>
<comment type="caution">
    <text evidence="2">The sequence shown here is derived from an EMBL/GenBank/DDBJ whole genome shotgun (WGS) entry which is preliminary data.</text>
</comment>
<dbReference type="Proteomes" id="UP001175228">
    <property type="component" value="Unassembled WGS sequence"/>
</dbReference>
<organism evidence="2 3">
    <name type="scientific">Armillaria luteobubalina</name>
    <dbReference type="NCBI Taxonomy" id="153913"/>
    <lineage>
        <taxon>Eukaryota</taxon>
        <taxon>Fungi</taxon>
        <taxon>Dikarya</taxon>
        <taxon>Basidiomycota</taxon>
        <taxon>Agaricomycotina</taxon>
        <taxon>Agaricomycetes</taxon>
        <taxon>Agaricomycetidae</taxon>
        <taxon>Agaricales</taxon>
        <taxon>Marasmiineae</taxon>
        <taxon>Physalacriaceae</taxon>
        <taxon>Armillaria</taxon>
    </lineage>
</organism>
<keyword evidence="3" id="KW-1185">Reference proteome</keyword>
<evidence type="ECO:0000256" key="1">
    <source>
        <dbReference type="SAM" id="Coils"/>
    </source>
</evidence>
<feature type="coiled-coil region" evidence="1">
    <location>
        <begin position="85"/>
        <end position="119"/>
    </location>
</feature>
<dbReference type="AlphaFoldDB" id="A0AA39QN86"/>
<evidence type="ECO:0000313" key="2">
    <source>
        <dbReference type="EMBL" id="KAK0506073.1"/>
    </source>
</evidence>
<reference evidence="2" key="1">
    <citation type="submission" date="2023-06" db="EMBL/GenBank/DDBJ databases">
        <authorList>
            <consortium name="Lawrence Berkeley National Laboratory"/>
            <person name="Ahrendt S."/>
            <person name="Sahu N."/>
            <person name="Indic B."/>
            <person name="Wong-Bajracharya J."/>
            <person name="Merenyi Z."/>
            <person name="Ke H.-M."/>
            <person name="Monk M."/>
            <person name="Kocsube S."/>
            <person name="Drula E."/>
            <person name="Lipzen A."/>
            <person name="Balint B."/>
            <person name="Henrissat B."/>
            <person name="Andreopoulos B."/>
            <person name="Martin F.M."/>
            <person name="Harder C.B."/>
            <person name="Rigling D."/>
            <person name="Ford K.L."/>
            <person name="Foster G.D."/>
            <person name="Pangilinan J."/>
            <person name="Papanicolaou A."/>
            <person name="Barry K."/>
            <person name="LaButti K."/>
            <person name="Viragh M."/>
            <person name="Koriabine M."/>
            <person name="Yan M."/>
            <person name="Riley R."/>
            <person name="Champramary S."/>
            <person name="Plett K.L."/>
            <person name="Tsai I.J."/>
            <person name="Slot J."/>
            <person name="Sipos G."/>
            <person name="Plett J."/>
            <person name="Nagy L.G."/>
            <person name="Grigoriev I.V."/>
        </authorList>
    </citation>
    <scope>NUCLEOTIDE SEQUENCE</scope>
    <source>
        <strain evidence="2">HWK02</strain>
    </source>
</reference>